<evidence type="ECO:0000313" key="12">
    <source>
        <dbReference type="Proteomes" id="UP000694871"/>
    </source>
</evidence>
<evidence type="ECO:0000259" key="11">
    <source>
        <dbReference type="Pfam" id="PF21222"/>
    </source>
</evidence>
<dbReference type="Pfam" id="PF21222">
    <property type="entry name" value="Lamp2_2nd"/>
    <property type="match status" value="1"/>
</dbReference>
<feature type="transmembrane region" description="Helical" evidence="9">
    <location>
        <begin position="108"/>
        <end position="131"/>
    </location>
</feature>
<dbReference type="Proteomes" id="UP000694871">
    <property type="component" value="Unplaced"/>
</dbReference>
<evidence type="ECO:0000256" key="3">
    <source>
        <dbReference type="ARBA" id="ARBA00022729"/>
    </source>
</evidence>
<evidence type="ECO:0000256" key="4">
    <source>
        <dbReference type="ARBA" id="ARBA00022753"/>
    </source>
</evidence>
<gene>
    <name evidence="13" type="primary">LOC107118098</name>
</gene>
<evidence type="ECO:0000256" key="8">
    <source>
        <dbReference type="PROSITE-ProRule" id="PRU00740"/>
    </source>
</evidence>
<keyword evidence="12" id="KW-1185">Reference proteome</keyword>
<dbReference type="PRINTS" id="PR00336">
    <property type="entry name" value="LYSASSOCTDMP"/>
</dbReference>
<proteinExistence type="inferred from homology"/>
<comment type="subcellular location">
    <subcellularLocation>
        <location evidence="1">Endosome membrane</location>
        <topology evidence="1">Single-pass type I membrane protein</topology>
    </subcellularLocation>
    <subcellularLocation>
        <location evidence="8">Lysosome membrane</location>
        <topology evidence="8">Single-pass type I membrane protein</topology>
    </subcellularLocation>
</comment>
<dbReference type="InterPro" id="IPR048528">
    <property type="entry name" value="Lamp2-like_luminal"/>
</dbReference>
<organism evidence="12 13">
    <name type="scientific">Gekko japonicus</name>
    <name type="common">Schlegel's Japanese gecko</name>
    <dbReference type="NCBI Taxonomy" id="146911"/>
    <lineage>
        <taxon>Eukaryota</taxon>
        <taxon>Metazoa</taxon>
        <taxon>Chordata</taxon>
        <taxon>Craniata</taxon>
        <taxon>Vertebrata</taxon>
        <taxon>Euteleostomi</taxon>
        <taxon>Lepidosauria</taxon>
        <taxon>Squamata</taxon>
        <taxon>Bifurcata</taxon>
        <taxon>Gekkota</taxon>
        <taxon>Gekkonidae</taxon>
        <taxon>Gekkoninae</taxon>
        <taxon>Gekko</taxon>
    </lineage>
</organism>
<reference evidence="13" key="1">
    <citation type="submission" date="2025-08" db="UniProtKB">
        <authorList>
            <consortium name="RefSeq"/>
        </authorList>
    </citation>
    <scope>IDENTIFICATION</scope>
</reference>
<dbReference type="PROSITE" id="PS51407">
    <property type="entry name" value="LAMP_3"/>
    <property type="match status" value="1"/>
</dbReference>
<dbReference type="InterPro" id="IPR048524">
    <property type="entry name" value="Lamp2-like_TM"/>
</dbReference>
<keyword evidence="5 9" id="KW-1133">Transmembrane helix</keyword>
<protein>
    <submittedName>
        <fullName evidence="13">Lysosome-associated membrane glycoprotein 1-like</fullName>
    </submittedName>
</protein>
<evidence type="ECO:0000256" key="6">
    <source>
        <dbReference type="ARBA" id="ARBA00023136"/>
    </source>
</evidence>
<feature type="domain" description="Lysosome-associated membrane glycoprotein 2-like transmembrane" evidence="11">
    <location>
        <begin position="110"/>
        <end position="140"/>
    </location>
</feature>
<comment type="similarity">
    <text evidence="8">Belongs to the LAMP family.</text>
</comment>
<keyword evidence="7" id="KW-0325">Glycoprotein</keyword>
<keyword evidence="4" id="KW-0967">Endosome</keyword>
<evidence type="ECO:0000256" key="9">
    <source>
        <dbReference type="SAM" id="Phobius"/>
    </source>
</evidence>
<keyword evidence="6 8" id="KW-0472">Membrane</keyword>
<evidence type="ECO:0000313" key="13">
    <source>
        <dbReference type="RefSeq" id="XP_015275826.1"/>
    </source>
</evidence>
<dbReference type="RefSeq" id="XP_015275826.1">
    <property type="nucleotide sequence ID" value="XM_015420340.1"/>
</dbReference>
<evidence type="ECO:0000256" key="7">
    <source>
        <dbReference type="ARBA" id="ARBA00023180"/>
    </source>
</evidence>
<feature type="domain" description="Lysosome-associated membrane glycoprotein 2-like luminal" evidence="10">
    <location>
        <begin position="2"/>
        <end position="90"/>
    </location>
</feature>
<accession>A0ABM1KQ39</accession>
<dbReference type="GeneID" id="107118098"/>
<keyword evidence="2 8" id="KW-0812">Transmembrane</keyword>
<evidence type="ECO:0000256" key="1">
    <source>
        <dbReference type="ARBA" id="ARBA00004530"/>
    </source>
</evidence>
<keyword evidence="3" id="KW-0732">Signal</keyword>
<name>A0ABM1KQ39_GEKJA</name>
<dbReference type="InterPro" id="IPR002000">
    <property type="entry name" value="Lysosome-assoc_membr_glycop"/>
</dbReference>
<dbReference type="PANTHER" id="PTHR11506:SF41">
    <property type="entry name" value="LYSOSOME-ASSOCIATED MEMBRANE GLYCOPROTEIN 1-LIKE"/>
    <property type="match status" value="1"/>
</dbReference>
<evidence type="ECO:0000256" key="5">
    <source>
        <dbReference type="ARBA" id="ARBA00022989"/>
    </source>
</evidence>
<evidence type="ECO:0000256" key="2">
    <source>
        <dbReference type="ARBA" id="ARBA00022692"/>
    </source>
</evidence>
<dbReference type="Pfam" id="PF01299">
    <property type="entry name" value="Lamp2-like_luminal"/>
    <property type="match status" value="1"/>
</dbReference>
<keyword evidence="8" id="KW-0458">Lysosome</keyword>
<dbReference type="Gene3D" id="2.40.160.110">
    <property type="match status" value="1"/>
</dbReference>
<comment type="caution">
    <text evidence="8">Lacks conserved residue(s) required for the propagation of feature annotation.</text>
</comment>
<dbReference type="PANTHER" id="PTHR11506">
    <property type="entry name" value="LYSOSOME-ASSOCIATED MEMBRANE GLYCOPROTEIN"/>
    <property type="match status" value="1"/>
</dbReference>
<sequence length="143" mass="16278">MLRLHFPEGFLLFVFKKNETKGMAYLSRVQANLTYQFLQATETSFGADSSSLQEFEASLGHSYQCRNRTLTLAGDFRLHVLNEHVQAFELHDGKFGEAEVCQEQRRSILVPIIVFVIIAVLVIVVLVAYVVGRRRSHVGYETI</sequence>
<evidence type="ECO:0000259" key="10">
    <source>
        <dbReference type="Pfam" id="PF01299"/>
    </source>
</evidence>